<keyword evidence="4" id="KW-1185">Reference proteome</keyword>
<dbReference type="Proteomes" id="UP000504606">
    <property type="component" value="Unplaced"/>
</dbReference>
<dbReference type="Gene3D" id="3.80.10.10">
    <property type="entry name" value="Ribonuclease Inhibitor"/>
    <property type="match status" value="1"/>
</dbReference>
<dbReference type="KEGG" id="foc:113206091"/>
<feature type="domain" description="F-box" evidence="3">
    <location>
        <begin position="25"/>
        <end position="72"/>
    </location>
</feature>
<dbReference type="PANTHER" id="PTHR38926">
    <property type="entry name" value="F-BOX DOMAIN CONTAINING PROTEIN, EXPRESSED"/>
    <property type="match status" value="1"/>
</dbReference>
<dbReference type="OrthoDB" id="1470711at2759"/>
<dbReference type="RefSeq" id="XP_026277788.2">
    <property type="nucleotide sequence ID" value="XM_026422003.2"/>
</dbReference>
<gene>
    <name evidence="5" type="primary">LOC113206091</name>
</gene>
<dbReference type="SUPFAM" id="SSF81383">
    <property type="entry name" value="F-box domain"/>
    <property type="match status" value="1"/>
</dbReference>
<dbReference type="AlphaFoldDB" id="A0A6J1SAX1"/>
<dbReference type="SUPFAM" id="SSF52047">
    <property type="entry name" value="RNI-like"/>
    <property type="match status" value="1"/>
</dbReference>
<dbReference type="Pfam" id="PF12937">
    <property type="entry name" value="F-box-like"/>
    <property type="match status" value="1"/>
</dbReference>
<dbReference type="SMART" id="SM00367">
    <property type="entry name" value="LRR_CC"/>
    <property type="match status" value="2"/>
</dbReference>
<reference evidence="5" key="1">
    <citation type="submission" date="2025-08" db="UniProtKB">
        <authorList>
            <consortium name="RefSeq"/>
        </authorList>
    </citation>
    <scope>IDENTIFICATION</scope>
    <source>
        <tissue evidence="5">Whole organism</tissue>
    </source>
</reference>
<evidence type="ECO:0000256" key="1">
    <source>
        <dbReference type="ARBA" id="ARBA00022786"/>
    </source>
</evidence>
<evidence type="ECO:0000313" key="4">
    <source>
        <dbReference type="Proteomes" id="UP000504606"/>
    </source>
</evidence>
<evidence type="ECO:0000313" key="5">
    <source>
        <dbReference type="RefSeq" id="XP_026277788.2"/>
    </source>
</evidence>
<dbReference type="InterPro" id="IPR006553">
    <property type="entry name" value="Leu-rich_rpt_Cys-con_subtyp"/>
</dbReference>
<evidence type="ECO:0000259" key="3">
    <source>
        <dbReference type="PROSITE" id="PS50181"/>
    </source>
</evidence>
<name>A0A6J1SAX1_FRAOC</name>
<accession>A0A6J1SAX1</accession>
<feature type="region of interest" description="Disordered" evidence="2">
    <location>
        <begin position="1"/>
        <end position="26"/>
    </location>
</feature>
<dbReference type="InterPro" id="IPR001810">
    <property type="entry name" value="F-box_dom"/>
</dbReference>
<feature type="compositionally biased region" description="Polar residues" evidence="2">
    <location>
        <begin position="1"/>
        <end position="12"/>
    </location>
</feature>
<dbReference type="InterPro" id="IPR036047">
    <property type="entry name" value="F-box-like_dom_sf"/>
</dbReference>
<evidence type="ECO:0000256" key="2">
    <source>
        <dbReference type="SAM" id="MobiDB-lite"/>
    </source>
</evidence>
<keyword evidence="1" id="KW-0833">Ubl conjugation pathway</keyword>
<protein>
    <submittedName>
        <fullName evidence="5">F-box/LRR-repeat protein 7-like isoform X1</fullName>
    </submittedName>
</protein>
<organism evidence="4 5">
    <name type="scientific">Frankliniella occidentalis</name>
    <name type="common">Western flower thrips</name>
    <name type="synonym">Euthrips occidentalis</name>
    <dbReference type="NCBI Taxonomy" id="133901"/>
    <lineage>
        <taxon>Eukaryota</taxon>
        <taxon>Metazoa</taxon>
        <taxon>Ecdysozoa</taxon>
        <taxon>Arthropoda</taxon>
        <taxon>Hexapoda</taxon>
        <taxon>Insecta</taxon>
        <taxon>Pterygota</taxon>
        <taxon>Neoptera</taxon>
        <taxon>Paraneoptera</taxon>
        <taxon>Thysanoptera</taxon>
        <taxon>Terebrantia</taxon>
        <taxon>Thripoidea</taxon>
        <taxon>Thripidae</taxon>
        <taxon>Frankliniella</taxon>
    </lineage>
</organism>
<dbReference type="GeneID" id="113206091"/>
<sequence length="384" mass="41623">MSSIASVASAPSWSHKPSRAMETQGPHISDLPVDALLEVFSRLPAADLTQGVTGVCRAWRDFAMEPAAWRSRRVQVAPRKHRPLTAAERRVLRRAPALRALAVSLRRAQDLPDKLSTMLPICEQLRELQLSLPCLSADMAEDAVRHWPRLQQLRVEALILQENSLERLGELGQLRGLQLATLQPAGTFWGPLRRAIQQGFPSLRSLHLDARCDTDSTANMDETVGVILGTADRLAHLRLGVLVPADKRLLAAAGQCDRLQSLHVEDCTAMTDAGLLCLAGLRLQSLTLLHARDVSTAALQHFLRVADLSLLRHLDLSGCPALTDRVVHLIAARCSHPPTLVAADCPNISRQALPPVVGNSSAPCTVAATARVMLATPARPLGVV</sequence>
<proteinExistence type="predicted"/>
<dbReference type="Gene3D" id="1.20.1280.50">
    <property type="match status" value="1"/>
</dbReference>
<dbReference type="InterPro" id="IPR032675">
    <property type="entry name" value="LRR_dom_sf"/>
</dbReference>
<dbReference type="PROSITE" id="PS50181">
    <property type="entry name" value="FBOX"/>
    <property type="match status" value="1"/>
</dbReference>
<dbReference type="PANTHER" id="PTHR38926:SF5">
    <property type="entry name" value="F-BOX AND LEUCINE-RICH REPEAT PROTEIN 6"/>
    <property type="match status" value="1"/>
</dbReference>